<proteinExistence type="predicted"/>
<evidence type="ECO:0000313" key="2">
    <source>
        <dbReference type="EMBL" id="SBW11449.1"/>
    </source>
</evidence>
<organism evidence="2">
    <name type="scientific">uncultured Eubacteriales bacterium</name>
    <dbReference type="NCBI Taxonomy" id="172733"/>
    <lineage>
        <taxon>Bacteria</taxon>
        <taxon>Bacillati</taxon>
        <taxon>Bacillota</taxon>
        <taxon>Clostridia</taxon>
        <taxon>Eubacteriales</taxon>
        <taxon>environmental samples</taxon>
    </lineage>
</organism>
<keyword evidence="1" id="KW-0812">Transmembrane</keyword>
<evidence type="ECO:0000256" key="1">
    <source>
        <dbReference type="SAM" id="Phobius"/>
    </source>
</evidence>
<gene>
    <name evidence="2" type="ORF">KL86CLO1_13278</name>
</gene>
<protein>
    <submittedName>
        <fullName evidence="2">Uncharacterized protein</fullName>
    </submittedName>
</protein>
<dbReference type="EMBL" id="FLUN01000001">
    <property type="protein sequence ID" value="SBW11449.1"/>
    <property type="molecule type" value="Genomic_DNA"/>
</dbReference>
<name>A0A212KII3_9FIRM</name>
<dbReference type="AlphaFoldDB" id="A0A212KII3"/>
<keyword evidence="1" id="KW-0472">Membrane</keyword>
<keyword evidence="1" id="KW-1133">Transmembrane helix</keyword>
<reference evidence="2" key="1">
    <citation type="submission" date="2016-04" db="EMBL/GenBank/DDBJ databases">
        <authorList>
            <person name="Evans L.H."/>
            <person name="Alamgir A."/>
            <person name="Owens N."/>
            <person name="Weber N.D."/>
            <person name="Virtaneva K."/>
            <person name="Barbian K."/>
            <person name="Babar A."/>
            <person name="Rosenke K."/>
        </authorList>
    </citation>
    <scope>NUCLEOTIDE SEQUENCE</scope>
    <source>
        <strain evidence="2">86</strain>
    </source>
</reference>
<accession>A0A212KII3</accession>
<sequence>MVVLLNKTRSCTSSRLSPSRTLHTASARGAVEVEPSSRGRFSRVKVKAVSLGLGVALSVWLGVAATVGAGVTVAVGVTRGVASTVGVQAASRKANVPEQSTSGNLFTFSHPSLFSYGPILSFF</sequence>
<feature type="transmembrane region" description="Helical" evidence="1">
    <location>
        <begin position="48"/>
        <end position="75"/>
    </location>
</feature>